<keyword evidence="1" id="KW-0812">Transmembrane</keyword>
<reference evidence="2" key="1">
    <citation type="submission" date="2023-08" db="EMBL/GenBank/DDBJ databases">
        <authorList>
            <person name="Messyasz A."/>
            <person name="Mannisto M.K."/>
            <person name="Kerkhof L.J."/>
            <person name="Haggblom M."/>
        </authorList>
    </citation>
    <scope>NUCLEOTIDE SEQUENCE</scope>
    <source>
        <strain evidence="2">X5P6</strain>
    </source>
</reference>
<keyword evidence="1" id="KW-1133">Transmembrane helix</keyword>
<dbReference type="AlphaFoldDB" id="A0AAU7ZWF5"/>
<dbReference type="RefSeq" id="WP_353067182.1">
    <property type="nucleotide sequence ID" value="NZ_CP132942.1"/>
</dbReference>
<proteinExistence type="predicted"/>
<dbReference type="EMBL" id="CP132942">
    <property type="protein sequence ID" value="XCB35284.1"/>
    <property type="molecule type" value="Genomic_DNA"/>
</dbReference>
<evidence type="ECO:0000313" key="2">
    <source>
        <dbReference type="EMBL" id="XCB35284.1"/>
    </source>
</evidence>
<evidence type="ECO:0000256" key="1">
    <source>
        <dbReference type="SAM" id="Phobius"/>
    </source>
</evidence>
<sequence>MNFKIDAIVLLAIVLIGAMGPLILFVPKFGRLHRQGILQYGTLGQLHSVDFHKKWILNRKGHDEEFLTAPEISTLTDYDSSYENVEKLQPFPVDRGATVGLVLAIVIPLLPVVLAEIPFVTVVKGLLAAVK</sequence>
<feature type="transmembrane region" description="Helical" evidence="1">
    <location>
        <begin position="7"/>
        <end position="26"/>
    </location>
</feature>
<gene>
    <name evidence="2" type="ORF">RBB77_10415</name>
</gene>
<feature type="transmembrane region" description="Helical" evidence="1">
    <location>
        <begin position="101"/>
        <end position="127"/>
    </location>
</feature>
<organism evidence="2">
    <name type="scientific">Tunturiibacter psychrotolerans</name>
    <dbReference type="NCBI Taxonomy" id="3069686"/>
    <lineage>
        <taxon>Bacteria</taxon>
        <taxon>Pseudomonadati</taxon>
        <taxon>Acidobacteriota</taxon>
        <taxon>Terriglobia</taxon>
        <taxon>Terriglobales</taxon>
        <taxon>Acidobacteriaceae</taxon>
        <taxon>Tunturiibacter</taxon>
    </lineage>
</organism>
<protein>
    <recommendedName>
        <fullName evidence="3">SdpI family protein</fullName>
    </recommendedName>
</protein>
<keyword evidence="1" id="KW-0472">Membrane</keyword>
<dbReference type="KEGG" id="tpsc:RBB77_10415"/>
<accession>A0AAU7ZWF5</accession>
<name>A0AAU7ZWF5_9BACT</name>
<evidence type="ECO:0008006" key="3">
    <source>
        <dbReference type="Google" id="ProtNLM"/>
    </source>
</evidence>
<reference evidence="2" key="2">
    <citation type="journal article" date="2024" name="Environ. Microbiol.">
        <title>Genome analysis and description of Tunturibacter gen. nov. expands the diversity of Terriglobia in tundra soils.</title>
        <authorList>
            <person name="Messyasz A."/>
            <person name="Mannisto M.K."/>
            <person name="Kerkhof L.J."/>
            <person name="Haggblom M.M."/>
        </authorList>
    </citation>
    <scope>NUCLEOTIDE SEQUENCE</scope>
    <source>
        <strain evidence="2">X5P6</strain>
    </source>
</reference>